<dbReference type="InterPro" id="IPR022028">
    <property type="entry name" value="DUF3604"/>
</dbReference>
<comment type="caution">
    <text evidence="1">The sequence shown here is derived from an EMBL/GenBank/DDBJ whole genome shotgun (WGS) entry which is preliminary data.</text>
</comment>
<evidence type="ECO:0000313" key="1">
    <source>
        <dbReference type="EMBL" id="HJF44209.1"/>
    </source>
</evidence>
<evidence type="ECO:0000313" key="2">
    <source>
        <dbReference type="Proteomes" id="UP000697330"/>
    </source>
</evidence>
<dbReference type="SUPFAM" id="SSF89550">
    <property type="entry name" value="PHP domain-like"/>
    <property type="match status" value="1"/>
</dbReference>
<name>A0A921GE78_9ACTN</name>
<protein>
    <submittedName>
        <fullName evidence="1">DUF3604 domain-containing protein</fullName>
    </submittedName>
</protein>
<dbReference type="RefSeq" id="WP_274958333.1">
    <property type="nucleotide sequence ID" value="NZ_DYWQ01000004.1"/>
</dbReference>
<organism evidence="1 2">
    <name type="scientific">Thermophilibacter provencensis</name>
    <dbReference type="NCBI Taxonomy" id="1852386"/>
    <lineage>
        <taxon>Bacteria</taxon>
        <taxon>Bacillati</taxon>
        <taxon>Actinomycetota</taxon>
        <taxon>Coriobacteriia</taxon>
        <taxon>Coriobacteriales</taxon>
        <taxon>Atopobiaceae</taxon>
        <taxon>Thermophilibacter</taxon>
    </lineage>
</organism>
<dbReference type="Gene3D" id="3.20.20.140">
    <property type="entry name" value="Metal-dependent hydrolases"/>
    <property type="match status" value="1"/>
</dbReference>
<proteinExistence type="predicted"/>
<dbReference type="InterPro" id="IPR016195">
    <property type="entry name" value="Pol/histidinol_Pase-like"/>
</dbReference>
<gene>
    <name evidence="1" type="ORF">K8U72_00265</name>
</gene>
<dbReference type="Proteomes" id="UP000697330">
    <property type="component" value="Unassembled WGS sequence"/>
</dbReference>
<reference evidence="1" key="2">
    <citation type="submission" date="2021-09" db="EMBL/GenBank/DDBJ databases">
        <authorList>
            <person name="Gilroy R."/>
        </authorList>
    </citation>
    <scope>NUCLEOTIDE SEQUENCE</scope>
    <source>
        <strain evidence="1">CHK124-7917</strain>
    </source>
</reference>
<dbReference type="AlphaFoldDB" id="A0A921GE78"/>
<dbReference type="EMBL" id="DYWQ01000004">
    <property type="protein sequence ID" value="HJF44209.1"/>
    <property type="molecule type" value="Genomic_DNA"/>
</dbReference>
<accession>A0A921GE78</accession>
<reference evidence="1" key="1">
    <citation type="journal article" date="2021" name="PeerJ">
        <title>Extensive microbial diversity within the chicken gut microbiome revealed by metagenomics and culture.</title>
        <authorList>
            <person name="Gilroy R."/>
            <person name="Ravi A."/>
            <person name="Getino M."/>
            <person name="Pursley I."/>
            <person name="Horton D.L."/>
            <person name="Alikhan N.F."/>
            <person name="Baker D."/>
            <person name="Gharbi K."/>
            <person name="Hall N."/>
            <person name="Watson M."/>
            <person name="Adriaenssens E.M."/>
            <person name="Foster-Nyarko E."/>
            <person name="Jarju S."/>
            <person name="Secka A."/>
            <person name="Antonio M."/>
            <person name="Oren A."/>
            <person name="Chaudhuri R.R."/>
            <person name="La Ragione R."/>
            <person name="Hildebrand F."/>
            <person name="Pallen M.J."/>
        </authorList>
    </citation>
    <scope>NUCLEOTIDE SEQUENCE</scope>
    <source>
        <strain evidence="1">CHK124-7917</strain>
    </source>
</reference>
<sequence>MNYKSYITDLHLNLHPGQIDELEAWFEHCERVSDFFTLAYYPYQMVELPGGFGTEREMDRDLMREQWQRILAFLERREREDGFVCFPGFEWQGTGEDGDHNVYFKTSGQIELPPRYQELVETYRGQDAIGIPHHLAYSLGNRGKNWDTHDESFSPVAEVFSHHGSSERDATSVPMERHIHMGPRVDGTSVVAGLKRGKHFGLICSGDNHEVPAMVKYGRAGVWADEYGKDAIWDALTSRRTFGFTGSRIDVWTEAEGHPLGSVFSTTSDEVELKVRAHANSKVERIELYRDGDLDDVHVVRWRAPESSSDGTVRFKFRVEFGWGPNVRYFPEATERTWEGTLSTTGSVVSVEPVFSSFDNRHEIVDEKSVSFVAKSQKVGGTHWVRDSSMRTEGYVFEIQAPLDGTVTMEVCGERFVWPVEKILAGSFLEVFEDEAKELIRGTAGIEEYYRSDAWYHNAYKVKVYQGFASDLYEVEDSFAVRPGAEEASWFVKVVQADGQTAWASPIWISRA</sequence>
<dbReference type="Pfam" id="PF12228">
    <property type="entry name" value="DUF3604"/>
    <property type="match status" value="1"/>
</dbReference>